<feature type="coiled-coil region" evidence="1">
    <location>
        <begin position="90"/>
        <end position="124"/>
    </location>
</feature>
<gene>
    <name evidence="3" type="ORF">BV898_04441</name>
</gene>
<evidence type="ECO:0000256" key="1">
    <source>
        <dbReference type="SAM" id="Coils"/>
    </source>
</evidence>
<feature type="region of interest" description="Disordered" evidence="2">
    <location>
        <begin position="56"/>
        <end position="75"/>
    </location>
</feature>
<reference evidence="4" key="1">
    <citation type="submission" date="2017-01" db="EMBL/GenBank/DDBJ databases">
        <title>Comparative genomics of anhydrobiosis in the tardigrade Hypsibius dujardini.</title>
        <authorList>
            <person name="Yoshida Y."/>
            <person name="Koutsovoulos G."/>
            <person name="Laetsch D."/>
            <person name="Stevens L."/>
            <person name="Kumar S."/>
            <person name="Horikawa D."/>
            <person name="Ishino K."/>
            <person name="Komine S."/>
            <person name="Tomita M."/>
            <person name="Blaxter M."/>
            <person name="Arakawa K."/>
        </authorList>
    </citation>
    <scope>NUCLEOTIDE SEQUENCE [LARGE SCALE GENOMIC DNA]</scope>
    <source>
        <strain evidence="4">Z151</strain>
    </source>
</reference>
<feature type="region of interest" description="Disordered" evidence="2">
    <location>
        <begin position="537"/>
        <end position="598"/>
    </location>
</feature>
<sequence>MDTVLQLNSPPQPFHSAIEICSSSRTDQSDEFLWETIFSNLHVVRDTLLGLKNGPAEAGASDVTSDRATPQNETKTCNCSDEIHRLLMRTVQLEEEKRSAASEIIRLKAELTQLRSILTDLEAASEAKISHLQSQLQQRMSHLDTAQEDLEASPRQRATPHHRSTLPAEEEDVVGLLDVTVPPTDVVDDWPKKCISTDVDWDLEQQVARPDSREVSLHQIQNVEDSVKRLMDRSMMTTDESNAQLVTGPTSREVSLHQIQNVEDSVKRLMDRSMMTTDESNAQLVTGSDSREVDSPRVDGGISETTTQCTMDRNMTTDDVCEPAVMVVLRRDTVEIAVQCQRDRDALTKKLAQKDREWTDRLRSESDQRDQDNARLFAAKDREIRRLHGVVEHNSELIDLVASLRLELENRSGSADLNEVSAKLKEQSVAKPRPIYSRVLSASQNSNLECLENEPDVELETTGILANLSRRSSVSRAGSFKYKDLTPKRLAELQRRNSIQLPHLQSSYPVEQSARAWRHDSPEQVALDQSVTDFVKPAEKDGKKEGFLKKIQSSMQKSKKPGKTDGNKENIAQQPVAFTVDITPPDKKKKKKAPKPKR</sequence>
<accession>A0A1W0X230</accession>
<feature type="compositionally biased region" description="Basic and acidic residues" evidence="2">
    <location>
        <begin position="537"/>
        <end position="548"/>
    </location>
</feature>
<feature type="compositionally biased region" description="Basic residues" evidence="2">
    <location>
        <begin position="587"/>
        <end position="598"/>
    </location>
</feature>
<evidence type="ECO:0000256" key="2">
    <source>
        <dbReference type="SAM" id="MobiDB-lite"/>
    </source>
</evidence>
<dbReference type="AlphaFoldDB" id="A0A1W0X230"/>
<organism evidence="3 4">
    <name type="scientific">Hypsibius exemplaris</name>
    <name type="common">Freshwater tardigrade</name>
    <dbReference type="NCBI Taxonomy" id="2072580"/>
    <lineage>
        <taxon>Eukaryota</taxon>
        <taxon>Metazoa</taxon>
        <taxon>Ecdysozoa</taxon>
        <taxon>Tardigrada</taxon>
        <taxon>Eutardigrada</taxon>
        <taxon>Parachela</taxon>
        <taxon>Hypsibioidea</taxon>
        <taxon>Hypsibiidae</taxon>
        <taxon>Hypsibius</taxon>
    </lineage>
</organism>
<feature type="compositionally biased region" description="Polar residues" evidence="2">
    <location>
        <begin position="62"/>
        <end position="75"/>
    </location>
</feature>
<feature type="compositionally biased region" description="Polar residues" evidence="2">
    <location>
        <begin position="278"/>
        <end position="288"/>
    </location>
</feature>
<evidence type="ECO:0000313" key="4">
    <source>
        <dbReference type="Proteomes" id="UP000192578"/>
    </source>
</evidence>
<dbReference type="OrthoDB" id="2436455at2759"/>
<name>A0A1W0X230_HYPEX</name>
<proteinExistence type="predicted"/>
<keyword evidence="1" id="KW-0175">Coiled coil</keyword>
<feature type="region of interest" description="Disordered" evidence="2">
    <location>
        <begin position="278"/>
        <end position="304"/>
    </location>
</feature>
<keyword evidence="4" id="KW-1185">Reference proteome</keyword>
<protein>
    <submittedName>
        <fullName evidence="3">Uncharacterized protein</fullName>
    </submittedName>
</protein>
<dbReference type="EMBL" id="MTYJ01000022">
    <property type="protein sequence ID" value="OQV21539.1"/>
    <property type="molecule type" value="Genomic_DNA"/>
</dbReference>
<evidence type="ECO:0000313" key="3">
    <source>
        <dbReference type="EMBL" id="OQV21539.1"/>
    </source>
</evidence>
<dbReference type="Proteomes" id="UP000192578">
    <property type="component" value="Unassembled WGS sequence"/>
</dbReference>
<feature type="region of interest" description="Disordered" evidence="2">
    <location>
        <begin position="146"/>
        <end position="166"/>
    </location>
</feature>
<comment type="caution">
    <text evidence="3">The sequence shown here is derived from an EMBL/GenBank/DDBJ whole genome shotgun (WGS) entry which is preliminary data.</text>
</comment>